<evidence type="ECO:0000256" key="3">
    <source>
        <dbReference type="ARBA" id="ARBA00022801"/>
    </source>
</evidence>
<comment type="similarity">
    <text evidence="6">Belongs to the peptidase S26 family. IMP1 subfamily.</text>
</comment>
<dbReference type="PANTHER" id="PTHR12383:SF16">
    <property type="entry name" value="MITOCHONDRIAL INNER MEMBRANE PROTEASE SUBUNIT 1"/>
    <property type="match status" value="1"/>
</dbReference>
<evidence type="ECO:0000256" key="7">
    <source>
        <dbReference type="PIRSR" id="PIRSR600223-1"/>
    </source>
</evidence>
<keyword evidence="5" id="KW-0472">Membrane</keyword>
<dbReference type="PRINTS" id="PR00727">
    <property type="entry name" value="LEADERPTASE"/>
</dbReference>
<sequence>MPTLTPILRGLFRSTRANLKPTKPTSSSSSLQTPPTPPTTTPPPTQSSIPPNAPKDAPSWLGHPFRVIVNTLKWVAAAHLFWEYGVSMAPASGPSMLPTFEVLGEWLVVSKLHRFGRGVSVGDVVAYNIPINEEVGVKRVLGLPGDYVLMDTPEAGGGGGGGSMIQVPQGHCWIVGDNLVASRDSRYFGPVPLGLIRGKVIASVRPFSEFKWITNPARKAEDTTEG</sequence>
<dbReference type="EMBL" id="JAHCVI010000002">
    <property type="protein sequence ID" value="KAG7288983.1"/>
    <property type="molecule type" value="Genomic_DNA"/>
</dbReference>
<dbReference type="AlphaFoldDB" id="A0AAD4F187"/>
<dbReference type="GO" id="GO:0004252">
    <property type="term" value="F:serine-type endopeptidase activity"/>
    <property type="evidence" value="ECO:0007669"/>
    <property type="project" value="InterPro"/>
</dbReference>
<comment type="subcellular location">
    <subcellularLocation>
        <location evidence="1">Mitochondrion inner membrane</location>
    </subcellularLocation>
</comment>
<evidence type="ECO:0000313" key="11">
    <source>
        <dbReference type="Proteomes" id="UP001197093"/>
    </source>
</evidence>
<gene>
    <name evidence="10" type="ORF">NEMBOFW57_005343</name>
</gene>
<name>A0AAD4F187_9PEZI</name>
<accession>A0AAD4F187</accession>
<dbReference type="InterPro" id="IPR000223">
    <property type="entry name" value="Pept_S26A_signal_pept_1"/>
</dbReference>
<dbReference type="GO" id="GO:0006465">
    <property type="term" value="P:signal peptide processing"/>
    <property type="evidence" value="ECO:0007669"/>
    <property type="project" value="InterPro"/>
</dbReference>
<keyword evidence="4" id="KW-0496">Mitochondrion</keyword>
<evidence type="ECO:0000256" key="8">
    <source>
        <dbReference type="SAM" id="MobiDB-lite"/>
    </source>
</evidence>
<feature type="compositionally biased region" description="Pro residues" evidence="8">
    <location>
        <begin position="34"/>
        <end position="45"/>
    </location>
</feature>
<dbReference type="PANTHER" id="PTHR12383">
    <property type="entry name" value="PROTEASE FAMILY S26 MITOCHONDRIAL INNER MEMBRANE PROTEASE-RELATED"/>
    <property type="match status" value="1"/>
</dbReference>
<feature type="region of interest" description="Disordered" evidence="8">
    <location>
        <begin position="14"/>
        <end position="56"/>
    </location>
</feature>
<evidence type="ECO:0000313" key="10">
    <source>
        <dbReference type="EMBL" id="KAG7288983.1"/>
    </source>
</evidence>
<keyword evidence="2" id="KW-0999">Mitochondrion inner membrane</keyword>
<protein>
    <recommendedName>
        <fullName evidence="9">Peptidase S26 domain-containing protein</fullName>
    </recommendedName>
</protein>
<dbReference type="InterPro" id="IPR019757">
    <property type="entry name" value="Pept_S26A_signal_pept_1_Lys-AS"/>
</dbReference>
<dbReference type="Proteomes" id="UP001197093">
    <property type="component" value="Unassembled WGS sequence"/>
</dbReference>
<feature type="active site" evidence="7">
    <location>
        <position position="138"/>
    </location>
</feature>
<feature type="active site" evidence="7">
    <location>
        <position position="95"/>
    </location>
</feature>
<comment type="caution">
    <text evidence="10">The sequence shown here is derived from an EMBL/GenBank/DDBJ whole genome shotgun (WGS) entry which is preliminary data.</text>
</comment>
<dbReference type="InterPro" id="IPR052064">
    <property type="entry name" value="Mito_IMP1_subunit"/>
</dbReference>
<evidence type="ECO:0000256" key="1">
    <source>
        <dbReference type="ARBA" id="ARBA00004273"/>
    </source>
</evidence>
<dbReference type="FunFam" id="2.10.109.10:FF:000015">
    <property type="entry name" value="Mitochondrial inner membrane protease subunit 1"/>
    <property type="match status" value="1"/>
</dbReference>
<evidence type="ECO:0000256" key="6">
    <source>
        <dbReference type="ARBA" id="ARBA00038445"/>
    </source>
</evidence>
<dbReference type="GO" id="GO:0042720">
    <property type="term" value="C:mitochondrial inner membrane peptidase complex"/>
    <property type="evidence" value="ECO:0007669"/>
    <property type="project" value="TreeGrafter"/>
</dbReference>
<evidence type="ECO:0000256" key="2">
    <source>
        <dbReference type="ARBA" id="ARBA00022792"/>
    </source>
</evidence>
<dbReference type="PROSITE" id="PS00760">
    <property type="entry name" value="SPASE_I_2"/>
    <property type="match status" value="1"/>
</dbReference>
<dbReference type="Pfam" id="PF10502">
    <property type="entry name" value="Peptidase_S26"/>
    <property type="match status" value="2"/>
</dbReference>
<evidence type="ECO:0000256" key="5">
    <source>
        <dbReference type="ARBA" id="ARBA00023136"/>
    </source>
</evidence>
<dbReference type="GO" id="GO:0006627">
    <property type="term" value="P:protein processing involved in protein targeting to mitochondrion"/>
    <property type="evidence" value="ECO:0007669"/>
    <property type="project" value="TreeGrafter"/>
</dbReference>
<feature type="compositionally biased region" description="Low complexity" evidence="8">
    <location>
        <begin position="19"/>
        <end position="33"/>
    </location>
</feature>
<dbReference type="InterPro" id="IPR019533">
    <property type="entry name" value="Peptidase_S26"/>
</dbReference>
<keyword evidence="3" id="KW-0378">Hydrolase</keyword>
<reference evidence="10" key="1">
    <citation type="submission" date="2023-02" db="EMBL/GenBank/DDBJ databases">
        <authorList>
            <person name="Palmer J.M."/>
        </authorList>
    </citation>
    <scope>NUCLEOTIDE SEQUENCE</scope>
    <source>
        <strain evidence="10">FW57</strain>
    </source>
</reference>
<dbReference type="CDD" id="cd06530">
    <property type="entry name" value="S26_SPase_I"/>
    <property type="match status" value="1"/>
</dbReference>
<keyword evidence="11" id="KW-1185">Reference proteome</keyword>
<organism evidence="10 11">
    <name type="scientific">Staphylotrichum longicolle</name>
    <dbReference type="NCBI Taxonomy" id="669026"/>
    <lineage>
        <taxon>Eukaryota</taxon>
        <taxon>Fungi</taxon>
        <taxon>Dikarya</taxon>
        <taxon>Ascomycota</taxon>
        <taxon>Pezizomycotina</taxon>
        <taxon>Sordariomycetes</taxon>
        <taxon>Sordariomycetidae</taxon>
        <taxon>Sordariales</taxon>
        <taxon>Chaetomiaceae</taxon>
        <taxon>Staphylotrichum</taxon>
    </lineage>
</organism>
<feature type="domain" description="Peptidase S26" evidence="9">
    <location>
        <begin position="69"/>
        <end position="150"/>
    </location>
</feature>
<dbReference type="SUPFAM" id="SSF51306">
    <property type="entry name" value="LexA/Signal peptidase"/>
    <property type="match status" value="1"/>
</dbReference>
<dbReference type="Gene3D" id="2.10.109.10">
    <property type="entry name" value="Umud Fragment, subunit A"/>
    <property type="match status" value="1"/>
</dbReference>
<proteinExistence type="inferred from homology"/>
<feature type="domain" description="Peptidase S26" evidence="9">
    <location>
        <begin position="166"/>
        <end position="202"/>
    </location>
</feature>
<dbReference type="InterPro" id="IPR036286">
    <property type="entry name" value="LexA/Signal_pep-like_sf"/>
</dbReference>
<evidence type="ECO:0000256" key="4">
    <source>
        <dbReference type="ARBA" id="ARBA00023128"/>
    </source>
</evidence>
<evidence type="ECO:0000259" key="9">
    <source>
        <dbReference type="Pfam" id="PF10502"/>
    </source>
</evidence>